<evidence type="ECO:0000256" key="11">
    <source>
        <dbReference type="SAM" id="MobiDB-lite"/>
    </source>
</evidence>
<dbReference type="SMART" id="SM00637">
    <property type="entry name" value="CBD_II"/>
    <property type="match status" value="1"/>
</dbReference>
<dbReference type="SMART" id="SM00060">
    <property type="entry name" value="FN3"/>
    <property type="match status" value="2"/>
</dbReference>
<dbReference type="Pfam" id="PF00041">
    <property type="entry name" value="fn3"/>
    <property type="match status" value="2"/>
</dbReference>
<gene>
    <name evidence="14" type="ORF">Q760_13010</name>
</gene>
<feature type="domain" description="Fibronectin type-III" evidence="12">
    <location>
        <begin position="478"/>
        <end position="563"/>
    </location>
</feature>
<keyword evidence="7 10" id="KW-0624">Polysaccharide degradation</keyword>
<dbReference type="InterPro" id="IPR016288">
    <property type="entry name" value="Beta_cellobiohydrolase"/>
</dbReference>
<keyword evidence="2 10" id="KW-0378">Hydrolase</keyword>
<dbReference type="SUPFAM" id="SSF49384">
    <property type="entry name" value="Carbohydrate-binding domain"/>
    <property type="match status" value="1"/>
</dbReference>
<accession>A0A0A0B8H8</accession>
<dbReference type="InterPro" id="IPR036434">
    <property type="entry name" value="Beta_cellobiohydrolase_sf"/>
</dbReference>
<dbReference type="PRINTS" id="PR00733">
    <property type="entry name" value="GLHYDRLASE6"/>
</dbReference>
<dbReference type="FunFam" id="2.60.40.10:FF:001114">
    <property type="entry name" value="Chitinase A1"/>
    <property type="match status" value="1"/>
</dbReference>
<dbReference type="EMBL" id="AXNT01000045">
    <property type="protein sequence ID" value="KGM02498.1"/>
    <property type="molecule type" value="Genomic_DNA"/>
</dbReference>
<evidence type="ECO:0000256" key="1">
    <source>
        <dbReference type="ARBA" id="ARBA00022729"/>
    </source>
</evidence>
<evidence type="ECO:0000256" key="5">
    <source>
        <dbReference type="ARBA" id="ARBA00023277"/>
    </source>
</evidence>
<dbReference type="GO" id="GO:0030245">
    <property type="term" value="P:cellulose catabolic process"/>
    <property type="evidence" value="ECO:0007669"/>
    <property type="project" value="UniProtKB-KW"/>
</dbReference>
<dbReference type="InterPro" id="IPR001919">
    <property type="entry name" value="CBD2"/>
</dbReference>
<dbReference type="EC" id="3.2.1.-" evidence="10"/>
<feature type="active site" description="Proton donor" evidence="9">
    <location>
        <position position="180"/>
    </location>
</feature>
<dbReference type="InterPro" id="IPR012291">
    <property type="entry name" value="CBM2_carb-bd_dom_sf"/>
</dbReference>
<dbReference type="InterPro" id="IPR001524">
    <property type="entry name" value="Glyco_hydro_6_CS"/>
</dbReference>
<keyword evidence="15" id="KW-1185">Reference proteome</keyword>
<dbReference type="STRING" id="1408250.Q760_13010"/>
<evidence type="ECO:0000256" key="2">
    <source>
        <dbReference type="ARBA" id="ARBA00022801"/>
    </source>
</evidence>
<evidence type="ECO:0000256" key="9">
    <source>
        <dbReference type="PROSITE-ProRule" id="PRU10057"/>
    </source>
</evidence>
<dbReference type="PROSITE" id="PS50853">
    <property type="entry name" value="FN3"/>
    <property type="match status" value="2"/>
</dbReference>
<dbReference type="SUPFAM" id="SSF51989">
    <property type="entry name" value="Glycosyl hydrolases family 6, cellulases"/>
    <property type="match status" value="1"/>
</dbReference>
<dbReference type="CDD" id="cd00063">
    <property type="entry name" value="FN3"/>
    <property type="match status" value="2"/>
</dbReference>
<dbReference type="InterPro" id="IPR003961">
    <property type="entry name" value="FN3_dom"/>
</dbReference>
<dbReference type="PROSITE" id="PS00561">
    <property type="entry name" value="CBM2_A"/>
    <property type="match status" value="1"/>
</dbReference>
<dbReference type="PROSITE" id="PS51173">
    <property type="entry name" value="CBM2"/>
    <property type="match status" value="1"/>
</dbReference>
<dbReference type="Pfam" id="PF01341">
    <property type="entry name" value="Glyco_hydro_6"/>
    <property type="match status" value="1"/>
</dbReference>
<evidence type="ECO:0000259" key="12">
    <source>
        <dbReference type="PROSITE" id="PS50853"/>
    </source>
</evidence>
<protein>
    <recommendedName>
        <fullName evidence="10">Glucanase</fullName>
        <ecNumber evidence="10">3.2.1.-</ecNumber>
    </recommendedName>
</protein>
<reference evidence="14 15" key="1">
    <citation type="submission" date="2013-10" db="EMBL/GenBank/DDBJ databases">
        <authorList>
            <person name="Wang G."/>
            <person name="Zhuang W."/>
        </authorList>
    </citation>
    <scope>NUCLEOTIDE SEQUENCE [LARGE SCALE GENOMIC DNA]</scope>
    <source>
        <strain evidence="14 15">DSM 20118</strain>
    </source>
</reference>
<feature type="chain" id="PRO_5005108520" description="Glucanase" evidence="10">
    <location>
        <begin position="35"/>
        <end position="771"/>
    </location>
</feature>
<evidence type="ECO:0000256" key="3">
    <source>
        <dbReference type="ARBA" id="ARBA00023001"/>
    </source>
</evidence>
<dbReference type="SUPFAM" id="SSF49265">
    <property type="entry name" value="Fibronectin type III"/>
    <property type="match status" value="1"/>
</dbReference>
<keyword evidence="1 10" id="KW-0732">Signal</keyword>
<dbReference type="GO" id="GO:0030247">
    <property type="term" value="F:polysaccharide binding"/>
    <property type="evidence" value="ECO:0007669"/>
    <property type="project" value="UniProtKB-UniRule"/>
</dbReference>
<evidence type="ECO:0000256" key="8">
    <source>
        <dbReference type="PROSITE-ProRule" id="PRU10056"/>
    </source>
</evidence>
<dbReference type="GO" id="GO:0004553">
    <property type="term" value="F:hydrolase activity, hydrolyzing O-glycosyl compounds"/>
    <property type="evidence" value="ECO:0007669"/>
    <property type="project" value="InterPro"/>
</dbReference>
<dbReference type="PANTHER" id="PTHR34876:SF4">
    <property type="entry name" value="1,4-BETA-D-GLUCAN CELLOBIOHYDROLASE C-RELATED"/>
    <property type="match status" value="1"/>
</dbReference>
<dbReference type="OrthoDB" id="309899at2"/>
<keyword evidence="5 10" id="KW-0119">Carbohydrate metabolism</keyword>
<feature type="region of interest" description="Disordered" evidence="11">
    <location>
        <begin position="549"/>
        <end position="575"/>
    </location>
</feature>
<feature type="domain" description="Fibronectin type-III" evidence="12">
    <location>
        <begin position="576"/>
        <end position="661"/>
    </location>
</feature>
<dbReference type="InterPro" id="IPR008965">
    <property type="entry name" value="CBM2/CBM3_carb-bd_dom_sf"/>
</dbReference>
<evidence type="ECO:0000256" key="6">
    <source>
        <dbReference type="ARBA" id="ARBA00023295"/>
    </source>
</evidence>
<dbReference type="PROSITE" id="PS00656">
    <property type="entry name" value="GLYCOSYL_HYDROL_F6_2"/>
    <property type="match status" value="1"/>
</dbReference>
<organism evidence="14 15">
    <name type="scientific">Cellulomonas cellasea DSM 20118</name>
    <dbReference type="NCBI Taxonomy" id="1408250"/>
    <lineage>
        <taxon>Bacteria</taxon>
        <taxon>Bacillati</taxon>
        <taxon>Actinomycetota</taxon>
        <taxon>Actinomycetes</taxon>
        <taxon>Micrococcales</taxon>
        <taxon>Cellulomonadaceae</taxon>
        <taxon>Cellulomonas</taxon>
    </lineage>
</organism>
<evidence type="ECO:0000256" key="10">
    <source>
        <dbReference type="RuleBase" id="RU361186"/>
    </source>
</evidence>
<evidence type="ECO:0000256" key="7">
    <source>
        <dbReference type="ARBA" id="ARBA00023326"/>
    </source>
</evidence>
<dbReference type="Gene3D" id="2.60.40.10">
    <property type="entry name" value="Immunoglobulins"/>
    <property type="match status" value="2"/>
</dbReference>
<dbReference type="PANTHER" id="PTHR34876">
    <property type="match status" value="1"/>
</dbReference>
<evidence type="ECO:0000259" key="13">
    <source>
        <dbReference type="PROSITE" id="PS51173"/>
    </source>
</evidence>
<keyword evidence="6 10" id="KW-0326">Glycosidase</keyword>
<comment type="caution">
    <text evidence="14">The sequence shown here is derived from an EMBL/GenBank/DDBJ whole genome shotgun (WGS) entry which is preliminary data.</text>
</comment>
<evidence type="ECO:0000313" key="15">
    <source>
        <dbReference type="Proteomes" id="UP000029833"/>
    </source>
</evidence>
<sequence>MSKIPKRLRAATTAAAAAALVVAPLTFVATGAQAAEAHVDNPYAGATQYVNPTWSAAVEGAATRVSDPALAAKMRAIKSMPTAVWMDRISAINGNADGNGLKFHLDNAVAQKKAGTPLVFNLVIYDLPGRDCFALASNGELPATDAGLARYKTEYIDPIAALLADPKYQDIRVAATIEPDSLPNLITNIAEPTCATAAPYYREGVKYALDKLHAIPNVYNYIDAAHSGWLGWDSNAGPAAKLFADVAKTTKAGFASIDGFVTNTANSTPLEEPFLTDPTKQVGSGQVRSSKYYEWNPDFDEIDWTAHLHRLLVAEGFPATTGMLIDTSRNGWGGAARPTAASTSTTLDTYVDQSRIDKRTHRGAWCNPLGAGIGERPKATPSGYAASHLDAFVWIKPPGESDGASSEIANDQGKRFDRMCDPTFNSPKLAGALTGATPNAPLAGQWFEEQFVTLVKNAYPVIEGNGTVDPTDTVAPTVPSGVTAGAVTNTSVALSWTASTDAVGVAGYDVYQGTTRVGTSATTSFTVTGLTANTAYSFTVRAKDAAGNVSSPSTAVSARTTNDTTVPPLDTTAPTAPSGLVAGTVTQNSAAISWTASTDAVGVTGYEIFNGTTSVGTSTTTSFTATGLTAATAYSFTVKAKDAAGNVSASSTALSVTTKPADTVPTGGCSVTYSANSWNSGFTASVKVKNTGTTPLANWKLTFSFANGQTVQQGWSATWSQSGTAVTATGASWNSTLAPGQSVDIGFNGNHSGTNNAPTGFAVNGAACTNG</sequence>
<feature type="compositionally biased region" description="Polar residues" evidence="11">
    <location>
        <begin position="549"/>
        <end position="565"/>
    </location>
</feature>
<proteinExistence type="inferred from homology"/>
<dbReference type="Proteomes" id="UP000029833">
    <property type="component" value="Unassembled WGS sequence"/>
</dbReference>
<name>A0A0A0B8H8_9CELL</name>
<dbReference type="PROSITE" id="PS00655">
    <property type="entry name" value="GLYCOSYL_HYDROL_F6_1"/>
    <property type="match status" value="1"/>
</dbReference>
<dbReference type="Gene3D" id="3.20.20.40">
    <property type="entry name" value="1, 4-beta cellobiohydrolase"/>
    <property type="match status" value="1"/>
</dbReference>
<dbReference type="Pfam" id="PF00553">
    <property type="entry name" value="CBM_2"/>
    <property type="match status" value="1"/>
</dbReference>
<dbReference type="AlphaFoldDB" id="A0A0A0B8H8"/>
<dbReference type="InterPro" id="IPR013783">
    <property type="entry name" value="Ig-like_fold"/>
</dbReference>
<feature type="domain" description="CBM2" evidence="13">
    <location>
        <begin position="662"/>
        <end position="771"/>
    </location>
</feature>
<dbReference type="Gene3D" id="2.60.40.290">
    <property type="match status" value="1"/>
</dbReference>
<keyword evidence="4" id="KW-1015">Disulfide bond</keyword>
<dbReference type="RefSeq" id="WP_052103977.1">
    <property type="nucleotide sequence ID" value="NZ_AXNT01000045.1"/>
</dbReference>
<feature type="signal peptide" evidence="10">
    <location>
        <begin position="1"/>
        <end position="34"/>
    </location>
</feature>
<comment type="similarity">
    <text evidence="10">Belongs to the glycosyl hydrolase family 6.</text>
</comment>
<dbReference type="InterPro" id="IPR018366">
    <property type="entry name" value="CBM2_CS"/>
</dbReference>
<evidence type="ECO:0000313" key="14">
    <source>
        <dbReference type="EMBL" id="KGM02498.1"/>
    </source>
</evidence>
<feature type="active site" evidence="8">
    <location>
        <position position="131"/>
    </location>
</feature>
<evidence type="ECO:0000256" key="4">
    <source>
        <dbReference type="ARBA" id="ARBA00023157"/>
    </source>
</evidence>
<keyword evidence="3 10" id="KW-0136">Cellulose degradation</keyword>
<dbReference type="InterPro" id="IPR036116">
    <property type="entry name" value="FN3_sf"/>
</dbReference>